<protein>
    <recommendedName>
        <fullName evidence="3">Plasmodium RESA N-terminal domain-containing protein</fullName>
    </recommendedName>
</protein>
<dbReference type="Proteomes" id="UP000684084">
    <property type="component" value="Unassembled WGS sequence"/>
</dbReference>
<gene>
    <name evidence="1" type="ORF">CHRIB12_LOCUS5869</name>
</gene>
<dbReference type="EMBL" id="CAGKOT010000009">
    <property type="protein sequence ID" value="CAB5354402.1"/>
    <property type="molecule type" value="Genomic_DNA"/>
</dbReference>
<name>A0A915YYQ8_9GLOM</name>
<accession>A0A915YYQ8</accession>
<dbReference type="AlphaFoldDB" id="A0A915YYQ8"/>
<reference evidence="1" key="1">
    <citation type="submission" date="2020-05" db="EMBL/GenBank/DDBJ databases">
        <authorList>
            <person name="Rincon C."/>
            <person name="Sanders R I."/>
            <person name="Robbins C."/>
            <person name="Chaturvedi A."/>
        </authorList>
    </citation>
    <scope>NUCLEOTIDE SEQUENCE</scope>
    <source>
        <strain evidence="1">CHB12</strain>
    </source>
</reference>
<dbReference type="OrthoDB" id="2325935at2759"/>
<organism evidence="1 2">
    <name type="scientific">Rhizophagus irregularis</name>
    <dbReference type="NCBI Taxonomy" id="588596"/>
    <lineage>
        <taxon>Eukaryota</taxon>
        <taxon>Fungi</taxon>
        <taxon>Fungi incertae sedis</taxon>
        <taxon>Mucoromycota</taxon>
        <taxon>Glomeromycotina</taxon>
        <taxon>Glomeromycetes</taxon>
        <taxon>Glomerales</taxon>
        <taxon>Glomeraceae</taxon>
        <taxon>Rhizophagus</taxon>
    </lineage>
</organism>
<evidence type="ECO:0000313" key="2">
    <source>
        <dbReference type="Proteomes" id="UP000684084"/>
    </source>
</evidence>
<dbReference type="VEuPathDB" id="FungiDB:RhiirFUN_002156"/>
<comment type="caution">
    <text evidence="1">The sequence shown here is derived from an EMBL/GenBank/DDBJ whole genome shotgun (WGS) entry which is preliminary data.</text>
</comment>
<sequence length="205" mass="24244">MKIVTNLLKRNILIFNNASSRNGRLEIIHRGNLHNDIMKYTNDLNEDAIKKLINGLDQGEFCNEIMNLNRDELEQHMHTKFNKVKDEAKKIVEDVVEDIKNEAISQLPEEPKMTGEETVEEHNTKVKAYEKNLNECKIFYLLSMNNVKQIVNWLSELQNTITTFFKNLRSWIASKINNIYTRILEFFTEIAKMFSRLYKIIFKKD</sequence>
<evidence type="ECO:0008006" key="3">
    <source>
        <dbReference type="Google" id="ProtNLM"/>
    </source>
</evidence>
<evidence type="ECO:0000313" key="1">
    <source>
        <dbReference type="EMBL" id="CAB5354402.1"/>
    </source>
</evidence>
<proteinExistence type="predicted"/>